<evidence type="ECO:0000313" key="3">
    <source>
        <dbReference type="EMBL" id="MBB2168466.1"/>
    </source>
</evidence>
<dbReference type="InterPro" id="IPR015424">
    <property type="entry name" value="PyrdxlP-dep_Trfase"/>
</dbReference>
<comment type="caution">
    <text evidence="3">The sequence shown here is derived from an EMBL/GenBank/DDBJ whole genome shotgun (WGS) entry which is preliminary data.</text>
</comment>
<keyword evidence="2" id="KW-0663">Pyridoxal phosphate</keyword>
<evidence type="ECO:0000313" key="4">
    <source>
        <dbReference type="Proteomes" id="UP000559860"/>
    </source>
</evidence>
<protein>
    <submittedName>
        <fullName evidence="3">Alanine--glyoxylate aminotransferase family protein</fullName>
    </submittedName>
</protein>
<dbReference type="EMBL" id="JABEQD010000005">
    <property type="protein sequence ID" value="MBB2168466.1"/>
    <property type="molecule type" value="Genomic_DNA"/>
</dbReference>
<dbReference type="GO" id="GO:0019265">
    <property type="term" value="P:glycine biosynthetic process, by transamination of glyoxylate"/>
    <property type="evidence" value="ECO:0007669"/>
    <property type="project" value="TreeGrafter"/>
</dbReference>
<proteinExistence type="predicted"/>
<dbReference type="AlphaFoldDB" id="A0A7W4ISY5"/>
<accession>A0A7W4ISY5</accession>
<comment type="cofactor">
    <cofactor evidence="1">
        <name>pyridoxal 5'-phosphate</name>
        <dbReference type="ChEBI" id="CHEBI:597326"/>
    </cofactor>
</comment>
<dbReference type="PANTHER" id="PTHR21152:SF40">
    <property type="entry name" value="ALANINE--GLYOXYLATE AMINOTRANSFERASE"/>
    <property type="match status" value="1"/>
</dbReference>
<keyword evidence="3" id="KW-0808">Transferase</keyword>
<keyword evidence="4" id="KW-1185">Reference proteome</keyword>
<dbReference type="SUPFAM" id="SSF53383">
    <property type="entry name" value="PLP-dependent transferases"/>
    <property type="match status" value="1"/>
</dbReference>
<dbReference type="InterPro" id="IPR015422">
    <property type="entry name" value="PyrdxlP-dep_Trfase_small"/>
</dbReference>
<sequence length="107" mass="11370">AGLRAMGLSLYGQDAYRMTNVTGVYIPDGVDGERVRARMRGEFEIEIGTAFGPLAGKVWRIGAMGYNAMRHKVLITLGALEAVLRAEGYAPPPGAAIDAARAVYEAA</sequence>
<dbReference type="Gene3D" id="3.90.1150.10">
    <property type="entry name" value="Aspartate Aminotransferase, domain 1"/>
    <property type="match status" value="1"/>
</dbReference>
<dbReference type="GO" id="GO:0008453">
    <property type="term" value="F:alanine-glyoxylate transaminase activity"/>
    <property type="evidence" value="ECO:0007669"/>
    <property type="project" value="TreeGrafter"/>
</dbReference>
<feature type="non-terminal residue" evidence="3">
    <location>
        <position position="1"/>
    </location>
</feature>
<dbReference type="PANTHER" id="PTHR21152">
    <property type="entry name" value="AMINOTRANSFERASE CLASS V"/>
    <property type="match status" value="1"/>
</dbReference>
<gene>
    <name evidence="3" type="ORF">HLH36_08900</name>
</gene>
<dbReference type="GO" id="GO:0004760">
    <property type="term" value="F:L-serine-pyruvate transaminase activity"/>
    <property type="evidence" value="ECO:0007669"/>
    <property type="project" value="TreeGrafter"/>
</dbReference>
<reference evidence="3 4" key="1">
    <citation type="submission" date="2020-04" db="EMBL/GenBank/DDBJ databases">
        <title>Description of novel Gluconacetobacter.</title>
        <authorList>
            <person name="Sombolestani A."/>
        </authorList>
    </citation>
    <scope>NUCLEOTIDE SEQUENCE [LARGE SCALE GENOMIC DNA]</scope>
    <source>
        <strain evidence="3 4">LMG 27801</strain>
    </source>
</reference>
<organism evidence="3 4">
    <name type="scientific">Gluconacetobacter aggeris</name>
    <dbReference type="NCBI Taxonomy" id="1286186"/>
    <lineage>
        <taxon>Bacteria</taxon>
        <taxon>Pseudomonadati</taxon>
        <taxon>Pseudomonadota</taxon>
        <taxon>Alphaproteobacteria</taxon>
        <taxon>Acetobacterales</taxon>
        <taxon>Acetobacteraceae</taxon>
        <taxon>Gluconacetobacter</taxon>
    </lineage>
</organism>
<evidence type="ECO:0000256" key="2">
    <source>
        <dbReference type="ARBA" id="ARBA00022898"/>
    </source>
</evidence>
<dbReference type="Proteomes" id="UP000559860">
    <property type="component" value="Unassembled WGS sequence"/>
</dbReference>
<name>A0A7W4ISY5_9PROT</name>
<evidence type="ECO:0000256" key="1">
    <source>
        <dbReference type="ARBA" id="ARBA00001933"/>
    </source>
</evidence>
<keyword evidence="3" id="KW-0032">Aminotransferase</keyword>